<dbReference type="STRING" id="6832.A0A553PER3"/>
<feature type="compositionally biased region" description="Acidic residues" evidence="1">
    <location>
        <begin position="440"/>
        <end position="470"/>
    </location>
</feature>
<dbReference type="Proteomes" id="UP000318571">
    <property type="component" value="Chromosome 5"/>
</dbReference>
<feature type="compositionally biased region" description="Polar residues" evidence="1">
    <location>
        <begin position="199"/>
        <end position="217"/>
    </location>
</feature>
<keyword evidence="4" id="KW-1185">Reference proteome</keyword>
<feature type="region of interest" description="Disordered" evidence="1">
    <location>
        <begin position="433"/>
        <end position="483"/>
    </location>
</feature>
<dbReference type="InterPro" id="IPR046347">
    <property type="entry name" value="bZIP_sf"/>
</dbReference>
<evidence type="ECO:0000259" key="2">
    <source>
        <dbReference type="PROSITE" id="PS00036"/>
    </source>
</evidence>
<feature type="compositionally biased region" description="Low complexity" evidence="1">
    <location>
        <begin position="306"/>
        <end position="327"/>
    </location>
</feature>
<protein>
    <recommendedName>
        <fullName evidence="2">BZIP domain-containing protein</fullName>
    </recommendedName>
</protein>
<accession>A0A553PER3</accession>
<reference evidence="3 4" key="1">
    <citation type="journal article" date="2018" name="Nat. Ecol. Evol.">
        <title>Genomic signatures of mitonuclear coevolution across populations of Tigriopus californicus.</title>
        <authorList>
            <person name="Barreto F.S."/>
            <person name="Watson E.T."/>
            <person name="Lima T.G."/>
            <person name="Willett C.S."/>
            <person name="Edmands S."/>
            <person name="Li W."/>
            <person name="Burton R.S."/>
        </authorList>
    </citation>
    <scope>NUCLEOTIDE SEQUENCE [LARGE SCALE GENOMIC DNA]</scope>
    <source>
        <strain evidence="3 4">San Diego</strain>
    </source>
</reference>
<dbReference type="PANTHER" id="PTHR21552:SF2">
    <property type="entry name" value="CREB3 REGULATORY FACTOR"/>
    <property type="match status" value="1"/>
</dbReference>
<dbReference type="InterPro" id="IPR004827">
    <property type="entry name" value="bZIP"/>
</dbReference>
<dbReference type="SUPFAM" id="SSF57959">
    <property type="entry name" value="Leucine zipper domain"/>
    <property type="match status" value="1"/>
</dbReference>
<feature type="compositionally biased region" description="Polar residues" evidence="1">
    <location>
        <begin position="224"/>
        <end position="248"/>
    </location>
</feature>
<feature type="region of interest" description="Disordered" evidence="1">
    <location>
        <begin position="195"/>
        <end position="249"/>
    </location>
</feature>
<sequence>MSSQGIKIENENSLDFDTNSLMFDLNELLKRDPDLTSLQPVKEESNYFNSSALPIPPKRSPLHNPMLEQGLFSELDDVLATSVSSPTSVNAFGSSVGSSASPALTSTSPSLYAPTSTPTFGFSGPVPNVTIPRNSSLVKMECDFDQSDDQSQPTLTMLNSAEMSENSLLKLELNDLDVDFNQYFINDSSRDVSFGAPPYTSTSQSKNILRPSTSTTREGGGKPISSSIGVASSQTPSSQGSNFIQGNDDQFPFATSSYSSQSGGTTFGSKDLLSSSVPANIFQNSPLSDILSDFTSTCGTNTSQATSSSTRVSPSVSPHLPSHSPSHAGPERTHHSQLHKLLLRREHPVGSRPSPVRSPESRQQKATLERIRTNLSASNPLLTQQLSKSAPNQQSFLEKVMWARREPRQHISSVCSVGNESSIADEVSEVLSGISPSDLPDIESDDEESQMDENQEGDTSDEEDSDDEDGGQGSSAGSKKKERHFWQYNVQAKGPKGQKIVVETKIEDPHHLNEIVDPVFSGNVQMQGIKHSGKARRGDGNDLTANPKKLAAIGRELDQLSRVINDLTPPSEMPFNTRCKSRKEKNKMASRACRLKKKAQHEANKLKCYGLEEEHHDLSVMITRAREILRLKVDGTNSNNLQADLTNEMDALIKKSAKNRVAGHTTEYVNRKIEPYMKDS</sequence>
<gene>
    <name evidence="3" type="ORF">TCAL_03519</name>
</gene>
<dbReference type="GO" id="GO:0000977">
    <property type="term" value="F:RNA polymerase II transcription regulatory region sequence-specific DNA binding"/>
    <property type="evidence" value="ECO:0007669"/>
    <property type="project" value="TreeGrafter"/>
</dbReference>
<evidence type="ECO:0000313" key="4">
    <source>
        <dbReference type="Proteomes" id="UP000318571"/>
    </source>
</evidence>
<dbReference type="CDD" id="cd14809">
    <property type="entry name" value="bZIP_AUREO-like"/>
    <property type="match status" value="1"/>
</dbReference>
<feature type="region of interest" description="Disordered" evidence="1">
    <location>
        <begin position="298"/>
        <end position="337"/>
    </location>
</feature>
<dbReference type="EMBL" id="VCGU01000004">
    <property type="protein sequence ID" value="TRY76164.1"/>
    <property type="molecule type" value="Genomic_DNA"/>
</dbReference>
<evidence type="ECO:0000256" key="1">
    <source>
        <dbReference type="SAM" id="MobiDB-lite"/>
    </source>
</evidence>
<dbReference type="OMA" id="GPERTHH"/>
<name>A0A553PER3_TIGCA</name>
<feature type="domain" description="BZIP" evidence="2">
    <location>
        <begin position="582"/>
        <end position="596"/>
    </location>
</feature>
<dbReference type="GO" id="GO:0006986">
    <property type="term" value="P:response to unfolded protein"/>
    <property type="evidence" value="ECO:0007669"/>
    <property type="project" value="InterPro"/>
</dbReference>
<dbReference type="AlphaFoldDB" id="A0A553PER3"/>
<dbReference type="PROSITE" id="PS00036">
    <property type="entry name" value="BZIP_BASIC"/>
    <property type="match status" value="1"/>
</dbReference>
<dbReference type="GO" id="GO:0000981">
    <property type="term" value="F:DNA-binding transcription factor activity, RNA polymerase II-specific"/>
    <property type="evidence" value="ECO:0007669"/>
    <property type="project" value="TreeGrafter"/>
</dbReference>
<organism evidence="3 4">
    <name type="scientific">Tigriopus californicus</name>
    <name type="common">Marine copepod</name>
    <dbReference type="NCBI Taxonomy" id="6832"/>
    <lineage>
        <taxon>Eukaryota</taxon>
        <taxon>Metazoa</taxon>
        <taxon>Ecdysozoa</taxon>
        <taxon>Arthropoda</taxon>
        <taxon>Crustacea</taxon>
        <taxon>Multicrustacea</taxon>
        <taxon>Hexanauplia</taxon>
        <taxon>Copepoda</taxon>
        <taxon>Harpacticoida</taxon>
        <taxon>Harpacticidae</taxon>
        <taxon>Tigriopus</taxon>
    </lineage>
</organism>
<dbReference type="InterPro" id="IPR039165">
    <property type="entry name" value="CREBRF"/>
</dbReference>
<comment type="caution">
    <text evidence="3">The sequence shown here is derived from an EMBL/GenBank/DDBJ whole genome shotgun (WGS) entry which is preliminary data.</text>
</comment>
<proteinExistence type="predicted"/>
<dbReference type="GO" id="GO:0005634">
    <property type="term" value="C:nucleus"/>
    <property type="evidence" value="ECO:0007669"/>
    <property type="project" value="TreeGrafter"/>
</dbReference>
<evidence type="ECO:0000313" key="3">
    <source>
        <dbReference type="EMBL" id="TRY76164.1"/>
    </source>
</evidence>
<dbReference type="PANTHER" id="PTHR21552">
    <property type="entry name" value="ADULT RETINA PROTEIN"/>
    <property type="match status" value="1"/>
</dbReference>